<accession>A0A1B2EVU0</accession>
<dbReference type="GO" id="GO:0055085">
    <property type="term" value="P:transmembrane transport"/>
    <property type="evidence" value="ECO:0007669"/>
    <property type="project" value="InterPro"/>
</dbReference>
<evidence type="ECO:0000256" key="5">
    <source>
        <dbReference type="ARBA" id="ARBA00022475"/>
    </source>
</evidence>
<dbReference type="OrthoDB" id="9815445at2"/>
<evidence type="ECO:0000256" key="7">
    <source>
        <dbReference type="ARBA" id="ARBA00022692"/>
    </source>
</evidence>
<dbReference type="EMBL" id="CP016619">
    <property type="protein sequence ID" value="ANY84070.1"/>
    <property type="molecule type" value="Genomic_DNA"/>
</dbReference>
<evidence type="ECO:0000256" key="2">
    <source>
        <dbReference type="ARBA" id="ARBA00004651"/>
    </source>
</evidence>
<gene>
    <name evidence="13" type="ORF">BB934_38080</name>
</gene>
<evidence type="ECO:0000256" key="8">
    <source>
        <dbReference type="ARBA" id="ARBA00022989"/>
    </source>
</evidence>
<sequence length="272" mass="29249">MNRRTLVLLSFLAVIAAATTLFPIAWMINLSLKTQVQALKVPPDFVFTPTFQAYQAAWSKAGFGPALLNSLAISAIALTVGLTLGLLAAYAVSRFRFIGAQSLLFAMLVTRIFPPVALILPFYLNLKAIGGHDTYWGLALAYVALNVPLATWMLKGYFDAIPKELEECAMIDGASRFTAVRKITLPLMAPGIVATAIFAFIVSWNDFLFALILTSRNARTLPVVIAEFVGDTGVDWPEVMAASVTALAPILAATFILQKHIAQGLMAGAVKG</sequence>
<protein>
    <recommendedName>
        <fullName evidence="10">Maltose/maltodextrin transport system permease protein MalG</fullName>
    </recommendedName>
</protein>
<keyword evidence="8 11" id="KW-1133">Transmembrane helix</keyword>
<evidence type="ECO:0000256" key="11">
    <source>
        <dbReference type="RuleBase" id="RU363032"/>
    </source>
</evidence>
<evidence type="ECO:0000256" key="6">
    <source>
        <dbReference type="ARBA" id="ARBA00022597"/>
    </source>
</evidence>
<evidence type="ECO:0000259" key="12">
    <source>
        <dbReference type="PROSITE" id="PS50928"/>
    </source>
</evidence>
<evidence type="ECO:0000313" key="13">
    <source>
        <dbReference type="EMBL" id="ANY84070.1"/>
    </source>
</evidence>
<geneLocation type="plasmid" evidence="13">
    <name>unnamed2</name>
</geneLocation>
<evidence type="ECO:0000256" key="3">
    <source>
        <dbReference type="ARBA" id="ARBA00009047"/>
    </source>
</evidence>
<comment type="subcellular location">
    <subcellularLocation>
        <location evidence="2 11">Cell membrane</location>
        <topology evidence="2 11">Multi-pass membrane protein</topology>
    </subcellularLocation>
</comment>
<feature type="domain" description="ABC transmembrane type-1" evidence="12">
    <location>
        <begin position="67"/>
        <end position="257"/>
    </location>
</feature>
<organism evidence="13">
    <name type="scientific">Microvirga ossetica</name>
    <dbReference type="NCBI Taxonomy" id="1882682"/>
    <lineage>
        <taxon>Bacteria</taxon>
        <taxon>Pseudomonadati</taxon>
        <taxon>Pseudomonadota</taxon>
        <taxon>Alphaproteobacteria</taxon>
        <taxon>Hyphomicrobiales</taxon>
        <taxon>Methylobacteriaceae</taxon>
        <taxon>Microvirga</taxon>
    </lineage>
</organism>
<evidence type="ECO:0000256" key="1">
    <source>
        <dbReference type="ARBA" id="ARBA00002264"/>
    </source>
</evidence>
<feature type="transmembrane region" description="Helical" evidence="11">
    <location>
        <begin position="135"/>
        <end position="154"/>
    </location>
</feature>
<dbReference type="GO" id="GO:0005886">
    <property type="term" value="C:plasma membrane"/>
    <property type="evidence" value="ECO:0007669"/>
    <property type="project" value="UniProtKB-SubCell"/>
</dbReference>
<evidence type="ECO:0000256" key="4">
    <source>
        <dbReference type="ARBA" id="ARBA00022448"/>
    </source>
</evidence>
<dbReference type="Gene3D" id="1.10.3720.10">
    <property type="entry name" value="MetI-like"/>
    <property type="match status" value="1"/>
</dbReference>
<dbReference type="SUPFAM" id="SSF161098">
    <property type="entry name" value="MetI-like"/>
    <property type="match status" value="1"/>
</dbReference>
<evidence type="ECO:0000256" key="10">
    <source>
        <dbReference type="ARBA" id="ARBA00041109"/>
    </source>
</evidence>
<keyword evidence="4 11" id="KW-0813">Transport</keyword>
<name>A0A1B2EVU0_9HYPH</name>
<dbReference type="AlphaFoldDB" id="A0A1B2EVU0"/>
<dbReference type="PANTHER" id="PTHR32243:SF50">
    <property type="entry name" value="MALTOSE_MALTODEXTRIN TRANSPORT SYSTEM PERMEASE PROTEIN MALG"/>
    <property type="match status" value="1"/>
</dbReference>
<comment type="function">
    <text evidence="1">Part of the ABC transporter complex MalEFGK involved in maltose/maltodextrin import. Probably responsible for the translocation of the substrate across the membrane.</text>
</comment>
<comment type="similarity">
    <text evidence="3">Belongs to the binding-protein-dependent transport system permease family. MalFG subfamily.</text>
</comment>
<feature type="transmembrane region" description="Helical" evidence="11">
    <location>
        <begin position="103"/>
        <end position="123"/>
    </location>
</feature>
<dbReference type="RefSeq" id="WP_099515001.1">
    <property type="nucleotide sequence ID" value="NZ_CP016619.1"/>
</dbReference>
<dbReference type="InterPro" id="IPR050901">
    <property type="entry name" value="BP-dep_ABC_trans_perm"/>
</dbReference>
<feature type="transmembrane region" description="Helical" evidence="11">
    <location>
        <begin position="71"/>
        <end position="91"/>
    </location>
</feature>
<keyword evidence="7 11" id="KW-0812">Transmembrane</keyword>
<feature type="transmembrane region" description="Helical" evidence="11">
    <location>
        <begin position="185"/>
        <end position="204"/>
    </location>
</feature>
<reference evidence="13" key="1">
    <citation type="submission" date="2016-07" db="EMBL/GenBank/DDBJ databases">
        <title>Microvirga ossetica sp. nov. a new species of rhizobia isolated from root nodules of the legume species Vicia alpestris Steven originated from North Ossetia region in the Caucasus.</title>
        <authorList>
            <person name="Safronova V.I."/>
            <person name="Kuznetsova I.G."/>
            <person name="Sazanova A.L."/>
            <person name="Belimov A."/>
            <person name="Andronov E."/>
            <person name="Osledkin Y.S."/>
            <person name="Onishchuk O.P."/>
            <person name="Kurchak O.N."/>
            <person name="Shaposhnikov A.I."/>
            <person name="Willems A."/>
            <person name="Tikhonovich I.A."/>
        </authorList>
    </citation>
    <scope>NUCLEOTIDE SEQUENCE [LARGE SCALE GENOMIC DNA]</scope>
    <source>
        <strain evidence="13">V5/3M</strain>
        <plasmid evidence="13">unnamed2</plasmid>
    </source>
</reference>
<dbReference type="PROSITE" id="PS50928">
    <property type="entry name" value="ABC_TM1"/>
    <property type="match status" value="1"/>
</dbReference>
<evidence type="ECO:0000256" key="9">
    <source>
        <dbReference type="ARBA" id="ARBA00023136"/>
    </source>
</evidence>
<keyword evidence="6" id="KW-0762">Sugar transport</keyword>
<proteinExistence type="inferred from homology"/>
<dbReference type="InterPro" id="IPR000515">
    <property type="entry name" value="MetI-like"/>
</dbReference>
<dbReference type="CDD" id="cd06261">
    <property type="entry name" value="TM_PBP2"/>
    <property type="match status" value="1"/>
</dbReference>
<dbReference type="KEGG" id="moc:BB934_38080"/>
<keyword evidence="9 11" id="KW-0472">Membrane</keyword>
<keyword evidence="13" id="KW-0614">Plasmid</keyword>
<dbReference type="Pfam" id="PF00528">
    <property type="entry name" value="BPD_transp_1"/>
    <property type="match status" value="1"/>
</dbReference>
<feature type="transmembrane region" description="Helical" evidence="11">
    <location>
        <begin position="239"/>
        <end position="257"/>
    </location>
</feature>
<keyword evidence="5" id="KW-1003">Cell membrane</keyword>
<dbReference type="InterPro" id="IPR035906">
    <property type="entry name" value="MetI-like_sf"/>
</dbReference>
<dbReference type="PANTHER" id="PTHR32243">
    <property type="entry name" value="MALTOSE TRANSPORT SYSTEM PERMEASE-RELATED"/>
    <property type="match status" value="1"/>
</dbReference>